<keyword evidence="3" id="KW-0597">Phosphoprotein</keyword>
<evidence type="ECO:0000256" key="2">
    <source>
        <dbReference type="ARBA" id="ARBA00012438"/>
    </source>
</evidence>
<proteinExistence type="predicted"/>
<sequence length="130" mass="14500">ETDLPMVSVRSNHFEQVFINLFQNAVDAFKDKTEHAEIRVDIFLSKDKESVILKVADNGMGMEQKYVDKIFEPFFTTKEVGKGTGLGLSIVYGIIREHNGTITCESEINKGATFTITLPVSADGQGERKK</sequence>
<dbReference type="InterPro" id="IPR003594">
    <property type="entry name" value="HATPase_dom"/>
</dbReference>
<keyword evidence="7" id="KW-0067">ATP-binding</keyword>
<evidence type="ECO:0000256" key="7">
    <source>
        <dbReference type="ARBA" id="ARBA00022840"/>
    </source>
</evidence>
<dbReference type="PANTHER" id="PTHR43065:SF10">
    <property type="entry name" value="PEROXIDE STRESS-ACTIVATED HISTIDINE KINASE MAK3"/>
    <property type="match status" value="1"/>
</dbReference>
<protein>
    <recommendedName>
        <fullName evidence="2">histidine kinase</fullName>
        <ecNumber evidence="2">2.7.13.3</ecNumber>
    </recommendedName>
</protein>
<name>A0A1E3X4H4_9BACT</name>
<evidence type="ECO:0000256" key="3">
    <source>
        <dbReference type="ARBA" id="ARBA00022553"/>
    </source>
</evidence>
<feature type="domain" description="Histidine kinase" evidence="9">
    <location>
        <begin position="1"/>
        <end position="122"/>
    </location>
</feature>
<gene>
    <name evidence="10" type="ORF">SCARUB_04430</name>
</gene>
<dbReference type="Proteomes" id="UP000094056">
    <property type="component" value="Unassembled WGS sequence"/>
</dbReference>
<dbReference type="SUPFAM" id="SSF55874">
    <property type="entry name" value="ATPase domain of HSP90 chaperone/DNA topoisomerase II/histidine kinase"/>
    <property type="match status" value="1"/>
</dbReference>
<dbReference type="InterPro" id="IPR005467">
    <property type="entry name" value="His_kinase_dom"/>
</dbReference>
<evidence type="ECO:0000256" key="4">
    <source>
        <dbReference type="ARBA" id="ARBA00022679"/>
    </source>
</evidence>
<organism evidence="10 11">
    <name type="scientific">Candidatus Scalindua rubra</name>
    <dbReference type="NCBI Taxonomy" id="1872076"/>
    <lineage>
        <taxon>Bacteria</taxon>
        <taxon>Pseudomonadati</taxon>
        <taxon>Planctomycetota</taxon>
        <taxon>Candidatus Brocadiia</taxon>
        <taxon>Candidatus Brocadiales</taxon>
        <taxon>Candidatus Scalinduaceae</taxon>
        <taxon>Candidatus Scalindua</taxon>
    </lineage>
</organism>
<dbReference type="EC" id="2.7.13.3" evidence="2"/>
<comment type="catalytic activity">
    <reaction evidence="1">
        <text>ATP + protein L-histidine = ADP + protein N-phospho-L-histidine.</text>
        <dbReference type="EC" id="2.7.13.3"/>
    </reaction>
</comment>
<evidence type="ECO:0000256" key="8">
    <source>
        <dbReference type="ARBA" id="ARBA00023012"/>
    </source>
</evidence>
<dbReference type="PROSITE" id="PS50109">
    <property type="entry name" value="HIS_KIN"/>
    <property type="match status" value="1"/>
</dbReference>
<evidence type="ECO:0000256" key="5">
    <source>
        <dbReference type="ARBA" id="ARBA00022741"/>
    </source>
</evidence>
<evidence type="ECO:0000256" key="6">
    <source>
        <dbReference type="ARBA" id="ARBA00022777"/>
    </source>
</evidence>
<dbReference type="InterPro" id="IPR036890">
    <property type="entry name" value="HATPase_C_sf"/>
</dbReference>
<comment type="caution">
    <text evidence="10">The sequence shown here is derived from an EMBL/GenBank/DDBJ whole genome shotgun (WGS) entry which is preliminary data.</text>
</comment>
<evidence type="ECO:0000259" key="9">
    <source>
        <dbReference type="PROSITE" id="PS50109"/>
    </source>
</evidence>
<evidence type="ECO:0000313" key="11">
    <source>
        <dbReference type="Proteomes" id="UP000094056"/>
    </source>
</evidence>
<dbReference type="PATRIC" id="fig|1872076.5.peg.5312"/>
<evidence type="ECO:0000313" key="10">
    <source>
        <dbReference type="EMBL" id="ODS30449.1"/>
    </source>
</evidence>
<dbReference type="PANTHER" id="PTHR43065">
    <property type="entry name" value="SENSOR HISTIDINE KINASE"/>
    <property type="match status" value="1"/>
</dbReference>
<keyword evidence="4 10" id="KW-0808">Transferase</keyword>
<dbReference type="Gene3D" id="3.30.565.10">
    <property type="entry name" value="Histidine kinase-like ATPase, C-terminal domain"/>
    <property type="match status" value="1"/>
</dbReference>
<keyword evidence="8" id="KW-0902">Two-component regulatory system</keyword>
<dbReference type="SMART" id="SM00387">
    <property type="entry name" value="HATPase_c"/>
    <property type="match status" value="1"/>
</dbReference>
<dbReference type="GO" id="GO:0005524">
    <property type="term" value="F:ATP binding"/>
    <property type="evidence" value="ECO:0007669"/>
    <property type="project" value="UniProtKB-KW"/>
</dbReference>
<reference evidence="10 11" key="1">
    <citation type="submission" date="2016-07" db="EMBL/GenBank/DDBJ databases">
        <title>Draft genome of Scalindua rubra, obtained from a brine-seawater interface in the Red Sea, sheds light on salt adaptation in anammox bacteria.</title>
        <authorList>
            <person name="Speth D.R."/>
            <person name="Lagkouvardos I."/>
            <person name="Wang Y."/>
            <person name="Qian P.-Y."/>
            <person name="Dutilh B.E."/>
            <person name="Jetten M.S."/>
        </authorList>
    </citation>
    <scope>NUCLEOTIDE SEQUENCE [LARGE SCALE GENOMIC DNA]</scope>
    <source>
        <strain evidence="10">BSI-1</strain>
    </source>
</reference>
<dbReference type="AlphaFoldDB" id="A0A1E3X4H4"/>
<feature type="non-terminal residue" evidence="10">
    <location>
        <position position="1"/>
    </location>
</feature>
<dbReference type="PRINTS" id="PR00344">
    <property type="entry name" value="BCTRLSENSOR"/>
</dbReference>
<dbReference type="Pfam" id="PF02518">
    <property type="entry name" value="HATPase_c"/>
    <property type="match status" value="1"/>
</dbReference>
<dbReference type="GO" id="GO:0004673">
    <property type="term" value="F:protein histidine kinase activity"/>
    <property type="evidence" value="ECO:0007669"/>
    <property type="project" value="UniProtKB-EC"/>
</dbReference>
<evidence type="ECO:0000256" key="1">
    <source>
        <dbReference type="ARBA" id="ARBA00000085"/>
    </source>
</evidence>
<dbReference type="GO" id="GO:0000160">
    <property type="term" value="P:phosphorelay signal transduction system"/>
    <property type="evidence" value="ECO:0007669"/>
    <property type="project" value="UniProtKB-KW"/>
</dbReference>
<dbReference type="EMBL" id="MAYW01000222">
    <property type="protein sequence ID" value="ODS30449.1"/>
    <property type="molecule type" value="Genomic_DNA"/>
</dbReference>
<keyword evidence="5" id="KW-0547">Nucleotide-binding</keyword>
<accession>A0A1E3X4H4</accession>
<dbReference type="InterPro" id="IPR004358">
    <property type="entry name" value="Sig_transdc_His_kin-like_C"/>
</dbReference>
<keyword evidence="6 10" id="KW-0418">Kinase</keyword>